<organism evidence="1 2">
    <name type="scientific">Pseudomonas paraeruginosa</name>
    <dbReference type="NCBI Taxonomy" id="2994495"/>
    <lineage>
        <taxon>Bacteria</taxon>
        <taxon>Pseudomonadati</taxon>
        <taxon>Pseudomonadota</taxon>
        <taxon>Gammaproteobacteria</taxon>
        <taxon>Pseudomonadales</taxon>
        <taxon>Pseudomonadaceae</taxon>
        <taxon>Pseudomonas</taxon>
    </lineage>
</organism>
<evidence type="ECO:0000313" key="1">
    <source>
        <dbReference type="EMBL" id="AVK08644.1"/>
    </source>
</evidence>
<name>A0A2R3J379_9PSED</name>
<sequence length="71" mass="8045">MEHFRVRIEPFGEVALVAHLKRFGLVRRCPWRTASAPRVTAERCTSSIRTGRTEGTAGKGFQLRVSIPTEY</sequence>
<keyword evidence="1" id="KW-0560">Oxidoreductase</keyword>
<keyword evidence="1" id="KW-0223">Dioxygenase</keyword>
<dbReference type="AlphaFoldDB" id="A0A2R3J379"/>
<evidence type="ECO:0000313" key="2">
    <source>
        <dbReference type="Proteomes" id="UP000238390"/>
    </source>
</evidence>
<gene>
    <name evidence="1" type="ORF">CSB93_3972</name>
</gene>
<dbReference type="EMBL" id="CP027169">
    <property type="protein sequence ID" value="AVK08644.1"/>
    <property type="molecule type" value="Genomic_DNA"/>
</dbReference>
<accession>A0A2R3J379</accession>
<protein>
    <submittedName>
        <fullName evidence="1">Ring-cleaving dioxygenase domain protein</fullName>
    </submittedName>
</protein>
<reference evidence="1 2" key="1">
    <citation type="submission" date="2018-02" db="EMBL/GenBank/DDBJ databases">
        <title>FDA/CDC Antimicrobial Resistant Isolate Bank Genome Sequencing.</title>
        <authorList>
            <person name="Benahmed F.H."/>
            <person name="Lutgring J.D."/>
            <person name="Yoo B."/>
            <person name="Machado M."/>
            <person name="Brown A."/>
            <person name="McAllister G."/>
            <person name="Perry A."/>
            <person name="Halpin A.L."/>
            <person name="Vavikolanu K."/>
            <person name="Ott S."/>
            <person name="Zhao X."/>
            <person name="Tallon L.J."/>
            <person name="Sadzewicz L."/>
            <person name="Aluvathingal J."/>
            <person name="Nadendla S."/>
            <person name="Voskania-kordi A."/>
            <person name="Simonyan V."/>
            <person name="Patel J."/>
            <person name="Shawar R.M."/>
        </authorList>
    </citation>
    <scope>NUCLEOTIDE SEQUENCE [LARGE SCALE GENOMIC DNA]</scope>
    <source>
        <strain evidence="1 2">AR_0356</strain>
    </source>
</reference>
<dbReference type="Proteomes" id="UP000238390">
    <property type="component" value="Chromosome"/>
</dbReference>
<proteinExistence type="predicted"/>
<dbReference type="GO" id="GO:0051213">
    <property type="term" value="F:dioxygenase activity"/>
    <property type="evidence" value="ECO:0007669"/>
    <property type="project" value="UniProtKB-KW"/>
</dbReference>
<keyword evidence="2" id="KW-1185">Reference proteome</keyword>